<keyword evidence="3" id="KW-1185">Reference proteome</keyword>
<feature type="region of interest" description="Disordered" evidence="1">
    <location>
        <begin position="175"/>
        <end position="234"/>
    </location>
</feature>
<reference evidence="2" key="1">
    <citation type="journal article" date="2020" name="bioRxiv">
        <title>Chromosome-level reference genome of the European wasp spider Argiope bruennichi: a resource for studies on range expansion and evolutionary adaptation.</title>
        <authorList>
            <person name="Sheffer M.M."/>
            <person name="Hoppe A."/>
            <person name="Krehenwinkel H."/>
            <person name="Uhl G."/>
            <person name="Kuss A.W."/>
            <person name="Jensen L."/>
            <person name="Jensen C."/>
            <person name="Gillespie R.G."/>
            <person name="Hoff K.J."/>
            <person name="Prost S."/>
        </authorList>
    </citation>
    <scope>NUCLEOTIDE SEQUENCE</scope>
</reference>
<gene>
    <name evidence="2" type="ORF">HNY73_008357</name>
</gene>
<feature type="region of interest" description="Disordered" evidence="1">
    <location>
        <begin position="249"/>
        <end position="271"/>
    </location>
</feature>
<dbReference type="Proteomes" id="UP000807504">
    <property type="component" value="Unassembled WGS sequence"/>
</dbReference>
<sequence>MAQFEPSRILDNGVETDNVQQYVEIGANTYLGTKDGMKYALIPTSDNKFKLCELPCESSISLNTSKSLWYPTLPEENKNETTVSPSPGCRTIKKIFLLNSVSYALPQNSFFQIPQAQLTPISSKPTRFVKPRQRMQLLHGNPPYSACSPIPHATRGHRQRRPKQVWYQYRQPVLQSTPTSMSSPSSSLSPAETTRNSSITSSDESQISLEYPRVPNNTPNSEEESLGSKQKMLDLQQWIPQIHSSIENYVQMDPRESHNEKERKRRSAVIK</sequence>
<organism evidence="2 3">
    <name type="scientific">Argiope bruennichi</name>
    <name type="common">Wasp spider</name>
    <name type="synonym">Aranea bruennichi</name>
    <dbReference type="NCBI Taxonomy" id="94029"/>
    <lineage>
        <taxon>Eukaryota</taxon>
        <taxon>Metazoa</taxon>
        <taxon>Ecdysozoa</taxon>
        <taxon>Arthropoda</taxon>
        <taxon>Chelicerata</taxon>
        <taxon>Arachnida</taxon>
        <taxon>Araneae</taxon>
        <taxon>Araneomorphae</taxon>
        <taxon>Entelegynae</taxon>
        <taxon>Araneoidea</taxon>
        <taxon>Araneidae</taxon>
        <taxon>Argiope</taxon>
    </lineage>
</organism>
<proteinExistence type="predicted"/>
<name>A0A8T0F738_ARGBR</name>
<evidence type="ECO:0000256" key="1">
    <source>
        <dbReference type="SAM" id="MobiDB-lite"/>
    </source>
</evidence>
<evidence type="ECO:0000313" key="2">
    <source>
        <dbReference type="EMBL" id="KAF8786671.1"/>
    </source>
</evidence>
<dbReference type="AlphaFoldDB" id="A0A8T0F738"/>
<comment type="caution">
    <text evidence="2">The sequence shown here is derived from an EMBL/GenBank/DDBJ whole genome shotgun (WGS) entry which is preliminary data.</text>
</comment>
<feature type="region of interest" description="Disordered" evidence="1">
    <location>
        <begin position="139"/>
        <end position="162"/>
    </location>
</feature>
<dbReference type="EMBL" id="JABXBU010000015">
    <property type="protein sequence ID" value="KAF8786671.1"/>
    <property type="molecule type" value="Genomic_DNA"/>
</dbReference>
<feature type="compositionally biased region" description="Basic and acidic residues" evidence="1">
    <location>
        <begin position="253"/>
        <end position="262"/>
    </location>
</feature>
<evidence type="ECO:0000313" key="3">
    <source>
        <dbReference type="Proteomes" id="UP000807504"/>
    </source>
</evidence>
<reference evidence="2" key="2">
    <citation type="submission" date="2020-06" db="EMBL/GenBank/DDBJ databases">
        <authorList>
            <person name="Sheffer M."/>
        </authorList>
    </citation>
    <scope>NUCLEOTIDE SEQUENCE</scope>
</reference>
<protein>
    <submittedName>
        <fullName evidence="2">Uncharacterized protein</fullName>
    </submittedName>
</protein>
<accession>A0A8T0F738</accession>
<feature type="compositionally biased region" description="Low complexity" evidence="1">
    <location>
        <begin position="176"/>
        <end position="208"/>
    </location>
</feature>